<dbReference type="PATRIC" id="fig|1457173.3.peg.1858"/>
<dbReference type="RefSeq" id="WP_042417963.1">
    <property type="nucleotide sequence ID" value="NZ_JBOK01000009.1"/>
</dbReference>
<organism evidence="2 3">
    <name type="scientific">Comamonas aquatica DA1877</name>
    <dbReference type="NCBI Taxonomy" id="1457173"/>
    <lineage>
        <taxon>Bacteria</taxon>
        <taxon>Pseudomonadati</taxon>
        <taxon>Pseudomonadota</taxon>
        <taxon>Betaproteobacteria</taxon>
        <taxon>Burkholderiales</taxon>
        <taxon>Comamonadaceae</taxon>
        <taxon>Comamonas</taxon>
    </lineage>
</organism>
<dbReference type="EMBL" id="JBOK01000009">
    <property type="protein sequence ID" value="EXU80196.1"/>
    <property type="molecule type" value="Genomic_DNA"/>
</dbReference>
<protein>
    <submittedName>
        <fullName evidence="2">Uncharacterized protein</fullName>
    </submittedName>
</protein>
<name>A0A014MEN1_9BURK</name>
<sequence>MPVRKQKSVPQRRLQSRPPLTPMHQPLTRAEVQRLQGHMRRHGPHSLTPRQHDAIWDFLFALPESQAWMADMVAQTRAAQAGLRPRSKKEA</sequence>
<dbReference type="STRING" id="225991.MA05_04410"/>
<evidence type="ECO:0000313" key="2">
    <source>
        <dbReference type="EMBL" id="EXU80196.1"/>
    </source>
</evidence>
<dbReference type="Proteomes" id="UP000020766">
    <property type="component" value="Unassembled WGS sequence"/>
</dbReference>
<evidence type="ECO:0000256" key="1">
    <source>
        <dbReference type="SAM" id="MobiDB-lite"/>
    </source>
</evidence>
<feature type="region of interest" description="Disordered" evidence="1">
    <location>
        <begin position="1"/>
        <end position="26"/>
    </location>
</feature>
<proteinExistence type="predicted"/>
<keyword evidence="3" id="KW-1185">Reference proteome</keyword>
<accession>A0A014MEN1</accession>
<comment type="caution">
    <text evidence="2">The sequence shown here is derived from an EMBL/GenBank/DDBJ whole genome shotgun (WGS) entry which is preliminary data.</text>
</comment>
<gene>
    <name evidence="2" type="ORF">AX13_18065</name>
</gene>
<dbReference type="AlphaFoldDB" id="A0A014MEN1"/>
<reference evidence="2 3" key="1">
    <citation type="submission" date="2014-01" db="EMBL/GenBank/DDBJ databases">
        <title>Interspecies Systems Biology Uncovers Metabolites Affecting C. elegans Gene Expression and Life History Traits.</title>
        <authorList>
            <person name="Watson E."/>
            <person name="Macneil L.T."/>
            <person name="Ritter A.D."/>
            <person name="Yilmaz L.S."/>
            <person name="Rosebrock A.P."/>
            <person name="Caudy A.A."/>
            <person name="Walhout A.J."/>
        </authorList>
    </citation>
    <scope>NUCLEOTIDE SEQUENCE [LARGE SCALE GENOMIC DNA]</scope>
    <source>
        <strain evidence="2 3">DA1877</strain>
    </source>
</reference>
<evidence type="ECO:0000313" key="3">
    <source>
        <dbReference type="Proteomes" id="UP000020766"/>
    </source>
</evidence>